<organism evidence="16 17">
    <name type="scientific">Hohenbuehelia grisea</name>
    <dbReference type="NCBI Taxonomy" id="104357"/>
    <lineage>
        <taxon>Eukaryota</taxon>
        <taxon>Fungi</taxon>
        <taxon>Dikarya</taxon>
        <taxon>Basidiomycota</taxon>
        <taxon>Agaricomycotina</taxon>
        <taxon>Agaricomycetes</taxon>
        <taxon>Agaricomycetidae</taxon>
        <taxon>Agaricales</taxon>
        <taxon>Pleurotineae</taxon>
        <taxon>Pleurotaceae</taxon>
        <taxon>Hohenbuehelia</taxon>
    </lineage>
</organism>
<evidence type="ECO:0000256" key="1">
    <source>
        <dbReference type="ARBA" id="ARBA00004648"/>
    </source>
</evidence>
<evidence type="ECO:0000256" key="12">
    <source>
        <dbReference type="RuleBase" id="RU368089"/>
    </source>
</evidence>
<evidence type="ECO:0000256" key="10">
    <source>
        <dbReference type="ARBA" id="ARBA00023295"/>
    </source>
</evidence>
<protein>
    <recommendedName>
        <fullName evidence="11 12">Mannosyl-oligosaccharide glucosidase</fullName>
        <ecNumber evidence="11 12">3.2.1.106</ecNumber>
    </recommendedName>
</protein>
<feature type="domain" description="Glycosyl hydrolase family 63 N-terminal" evidence="15">
    <location>
        <begin position="22"/>
        <end position="247"/>
    </location>
</feature>
<dbReference type="Gene3D" id="1.50.10.10">
    <property type="match status" value="1"/>
</dbReference>
<dbReference type="Proteomes" id="UP001556367">
    <property type="component" value="Unassembled WGS sequence"/>
</dbReference>
<feature type="chain" id="PRO_5045123238" description="Mannosyl-oligosaccharide glucosidase" evidence="13">
    <location>
        <begin position="17"/>
        <end position="823"/>
    </location>
</feature>
<evidence type="ECO:0000256" key="3">
    <source>
        <dbReference type="ARBA" id="ARBA00022692"/>
    </source>
</evidence>
<evidence type="ECO:0000256" key="6">
    <source>
        <dbReference type="ARBA" id="ARBA00022968"/>
    </source>
</evidence>
<dbReference type="Pfam" id="PF16923">
    <property type="entry name" value="Glyco_hydro_63N"/>
    <property type="match status" value="1"/>
</dbReference>
<evidence type="ECO:0000256" key="9">
    <source>
        <dbReference type="ARBA" id="ARBA00023180"/>
    </source>
</evidence>
<evidence type="ECO:0000256" key="2">
    <source>
        <dbReference type="ARBA" id="ARBA00010833"/>
    </source>
</evidence>
<comment type="caution">
    <text evidence="16">The sequence shown here is derived from an EMBL/GenBank/DDBJ whole genome shotgun (WGS) entry which is preliminary data.</text>
</comment>
<evidence type="ECO:0000256" key="7">
    <source>
        <dbReference type="ARBA" id="ARBA00022989"/>
    </source>
</evidence>
<evidence type="ECO:0000313" key="16">
    <source>
        <dbReference type="EMBL" id="KAL0947200.1"/>
    </source>
</evidence>
<keyword evidence="4 12" id="KW-0378">Hydrolase</keyword>
<dbReference type="InterPro" id="IPR038518">
    <property type="entry name" value="Glyco_hydro_63N_sf"/>
</dbReference>
<dbReference type="EMBL" id="JASNQZ010000015">
    <property type="protein sequence ID" value="KAL0947200.1"/>
    <property type="molecule type" value="Genomic_DNA"/>
</dbReference>
<dbReference type="Gene3D" id="2.70.98.110">
    <property type="entry name" value="Glycosyl hydrolase family 63, N-terminal domain"/>
    <property type="match status" value="1"/>
</dbReference>
<keyword evidence="8" id="KW-0472">Membrane</keyword>
<evidence type="ECO:0000259" key="15">
    <source>
        <dbReference type="Pfam" id="PF16923"/>
    </source>
</evidence>
<feature type="domain" description="Glycosyl hydrolase family 63 C-terminal" evidence="14">
    <location>
        <begin position="296"/>
        <end position="779"/>
    </location>
</feature>
<feature type="signal peptide" evidence="13">
    <location>
        <begin position="1"/>
        <end position="16"/>
    </location>
</feature>
<keyword evidence="10 12" id="KW-0326">Glycosidase</keyword>
<proteinExistence type="inferred from homology"/>
<comment type="similarity">
    <text evidence="2 12">Belongs to the glycosyl hydrolase 63 family.</text>
</comment>
<accession>A0ABR3IV54</accession>
<dbReference type="Pfam" id="PF03200">
    <property type="entry name" value="Glyco_hydro_63"/>
    <property type="match status" value="1"/>
</dbReference>
<reference evidence="17" key="1">
    <citation type="submission" date="2024-06" db="EMBL/GenBank/DDBJ databases">
        <title>Multi-omics analyses provide insights into the biosynthesis of the anticancer antibiotic pleurotin in Hohenbuehelia grisea.</title>
        <authorList>
            <person name="Weaver J.A."/>
            <person name="Alberti F."/>
        </authorList>
    </citation>
    <scope>NUCLEOTIDE SEQUENCE [LARGE SCALE GENOMIC DNA]</scope>
    <source>
        <strain evidence="17">T-177</strain>
    </source>
</reference>
<comment type="subcellular location">
    <subcellularLocation>
        <location evidence="1 12">Endoplasmic reticulum membrane</location>
        <topology evidence="1 12">Single-pass type II membrane protein</topology>
    </subcellularLocation>
</comment>
<evidence type="ECO:0000256" key="5">
    <source>
        <dbReference type="ARBA" id="ARBA00022824"/>
    </source>
</evidence>
<evidence type="ECO:0000256" key="13">
    <source>
        <dbReference type="SAM" id="SignalP"/>
    </source>
</evidence>
<keyword evidence="5 12" id="KW-0256">Endoplasmic reticulum</keyword>
<evidence type="ECO:0000313" key="17">
    <source>
        <dbReference type="Proteomes" id="UP001556367"/>
    </source>
</evidence>
<dbReference type="PANTHER" id="PTHR10412:SF11">
    <property type="entry name" value="MANNOSYL-OLIGOSACCHARIDE GLUCOSIDASE"/>
    <property type="match status" value="1"/>
</dbReference>
<keyword evidence="9" id="KW-0325">Glycoprotein</keyword>
<evidence type="ECO:0000256" key="11">
    <source>
        <dbReference type="ARBA" id="ARBA00038888"/>
    </source>
</evidence>
<keyword evidence="13" id="KW-0732">Signal</keyword>
<evidence type="ECO:0000256" key="8">
    <source>
        <dbReference type="ARBA" id="ARBA00023136"/>
    </source>
</evidence>
<keyword evidence="7" id="KW-1133">Transmembrane helix</keyword>
<keyword evidence="6" id="KW-0735">Signal-anchor</keyword>
<keyword evidence="3" id="KW-0812">Transmembrane</keyword>
<sequence length="823" mass="92713">MRTFWWLLAATPAVLSKPLNDTLLWGAYRPNLYFGLRPRIPQSLMTGLMWFGTQDFQSVSRTRHTCDQEDKLASYTWTEYDPREGGVQVIKDKTNNVQLTTEFLKVAGGDHGGSWAVRVKGEPIDSSVPSRISTIFYVGLEGLGGLSMETDEDENGLEGDILLSGSTPDLDDFTIKVSDGPHNAPVLDGPHYQTFQERVGKTHFLGVPLPAGTVWKAKDVIMNNLIKRAQEIIEPYKNPTVGPPDPSYILQVSDEIYSNSNLYAFQKSFDGPFQFDVFYESASAKQKLSSSVLDAGIPALVESYRQRFQNVLPIPSDYPIANRKALESFSRDITSNLVGGVGYFYGTSIMNRGFAHEWDEDEDSTSNDDSDNSDVLTEPKALLTATPSRSFFPRGFYWDEGFHLLHIGLWDYEFSLEILKDWIGLIDDDGWVAREQILGEEARSKVPKEFQTQVPTNANPPTLTMAVLAFIDRIKSEATGPSAIDLGMDTAMGGAQVPLGGADPSGLTGQNPEQVKAFFKSIYAPLKRHYDWFRRTQRGQIKQYGRHARSRTEAYRWRGRTEQHVLTSGMDDYPRGPPHAGELHLDLISWMAFFSRTMRQIAAFVGETDDEITFAEIEKAIIANIDDLHWSEEEQMYCDVGVNSDDESFHVCNKGYLSLFPFFLSLLPPSSPRLGAILDLLHDSKHLWSSYGLRSLSASHPEFGQGENYWKGPIWVQMNYLALGALHKTYAAQPGPYQEKAKAIYGELRTNIVNNVFKEYERTGYVWEQYDPLTGEGKRRYVPVITQGFITSTRHWITQPSIHGLDIISRTEYVAFPSGSFLR</sequence>
<evidence type="ECO:0000256" key="4">
    <source>
        <dbReference type="ARBA" id="ARBA00022801"/>
    </source>
</evidence>
<gene>
    <name evidence="16" type="ORF">HGRIS_013317</name>
</gene>
<comment type="catalytic activity">
    <reaction evidence="12">
        <text>N(4)-(alpha-D-Glc-(1-&gt;2)-alpha-D-Glc-(1-&gt;3)-alpha-D-Glc-(1-&gt;3)-alpha-D-Man-(1-&gt;2)-alpha-D-Man-(1-&gt;2)-alpha-D-Man-(1-&gt;3)-[alpha-D-Man-(1-&gt;2)-alpha-D-Man-(1-&gt;3)-[alpha-D-Man-(1-&gt;2)-alpha-D-Man-(1-&gt;6)]-alpha-D-Man-(1-&gt;6)]-beta-D-Man-(1-&gt;4)-beta-D-GlcNAc-(1-&gt;4)-beta-D-GlcNAc)-L-asparaginyl-[protein] + H2O = N(4)-(alpha-D-Glc-(1-&gt;3)-alpha-D-Glc-(1-&gt;3)-alpha-D-Man-(1-&gt;2)-alpha-D-Man-(1-&gt;2)-alpha-D-Man-(1-&gt;3)-[alpha-D-Man-(1-&gt;2)-alpha-D-Man-(1-&gt;3)-[alpha-D-Man-(1-&gt;2)-alpha-D-Man-(1-&gt;6)]-alpha-D-Man-(1-&gt;6)]-beta-D-Man-(1-&gt;4)-beta-D-GlcNAc-(1-&gt;4)-beta-D-GlcNAc)-L-asparaginyl-[protein] + beta-D-glucose</text>
        <dbReference type="Rhea" id="RHEA:55988"/>
        <dbReference type="Rhea" id="RHEA-COMP:12806"/>
        <dbReference type="Rhea" id="RHEA-COMP:14355"/>
        <dbReference type="ChEBI" id="CHEBI:15377"/>
        <dbReference type="ChEBI" id="CHEBI:15903"/>
        <dbReference type="ChEBI" id="CHEBI:59082"/>
        <dbReference type="ChEBI" id="CHEBI:132537"/>
        <dbReference type="EC" id="3.2.1.106"/>
    </reaction>
</comment>
<dbReference type="InterPro" id="IPR004888">
    <property type="entry name" value="Glycoside_hydrolase_63"/>
</dbReference>
<dbReference type="InterPro" id="IPR031631">
    <property type="entry name" value="Glyco_hydro_63N"/>
</dbReference>
<dbReference type="SUPFAM" id="SSF48208">
    <property type="entry name" value="Six-hairpin glycosidases"/>
    <property type="match status" value="1"/>
</dbReference>
<keyword evidence="17" id="KW-1185">Reference proteome</keyword>
<dbReference type="InterPro" id="IPR008928">
    <property type="entry name" value="6-hairpin_glycosidase_sf"/>
</dbReference>
<dbReference type="InterPro" id="IPR031335">
    <property type="entry name" value="Glyco_hydro_63_C"/>
</dbReference>
<dbReference type="PANTHER" id="PTHR10412">
    <property type="entry name" value="MANNOSYL-OLIGOSACCHARIDE GLUCOSIDASE"/>
    <property type="match status" value="1"/>
</dbReference>
<name>A0ABR3IV54_9AGAR</name>
<comment type="function">
    <text evidence="12">Cleaves the distal alpha 1,2-linked glucose residue from the Glc(3)Man(9)GlcNAc(2) oligosaccharide precursor.</text>
</comment>
<dbReference type="InterPro" id="IPR012341">
    <property type="entry name" value="6hp_glycosidase-like_sf"/>
</dbReference>
<evidence type="ECO:0000259" key="14">
    <source>
        <dbReference type="Pfam" id="PF03200"/>
    </source>
</evidence>
<dbReference type="EC" id="3.2.1.106" evidence="11 12"/>